<dbReference type="GO" id="GO:0031297">
    <property type="term" value="P:replication fork processing"/>
    <property type="evidence" value="ECO:0007669"/>
    <property type="project" value="TreeGrafter"/>
</dbReference>
<proteinExistence type="predicted"/>
<dbReference type="PANTHER" id="PTHR45766">
    <property type="entry name" value="DNA ANNEALING HELICASE AND ENDONUCLEASE ZRANB3 FAMILY MEMBER"/>
    <property type="match status" value="1"/>
</dbReference>
<organism evidence="3 4">
    <name type="scientific">Aerococcus viridans</name>
    <dbReference type="NCBI Taxonomy" id="1377"/>
    <lineage>
        <taxon>Bacteria</taxon>
        <taxon>Bacillati</taxon>
        <taxon>Bacillota</taxon>
        <taxon>Bacilli</taxon>
        <taxon>Lactobacillales</taxon>
        <taxon>Aerococcaceae</taxon>
        <taxon>Aerococcus</taxon>
    </lineage>
</organism>
<dbReference type="Pfam" id="PF00271">
    <property type="entry name" value="Helicase_C"/>
    <property type="match status" value="1"/>
</dbReference>
<keyword evidence="3" id="KW-0067">ATP-binding</keyword>
<dbReference type="InterPro" id="IPR001650">
    <property type="entry name" value="Helicase_C-like"/>
</dbReference>
<feature type="domain" description="Helicase C-terminal" evidence="2">
    <location>
        <begin position="224"/>
        <end position="329"/>
    </location>
</feature>
<dbReference type="InterPro" id="IPR038718">
    <property type="entry name" value="SNF2-like_sf"/>
</dbReference>
<sequence length="371" mass="43068">MMGIHHYLKYREDEPLLVVAPPSKIKEGGWDREIEFIANHYEVDIEYALLSWGSVAKNWAKFKGYYVLFDECHMAKNSTSQRGKAAFKLAEYSTHFCLLSATTMPNGWGDAINYFKMFGFAKNKTQFNREFAIMEYQKFGAQQFQKVVGYRNEDELEKMYQSVSVTISKNEALDLPDITYQFINFKPSKEYRVIKKDRVLDDVDYDSSAKLLSGLRYYANQKDKLAYTKDFLEGTSRNVVIFYNFKQEVEDLLDIAKKQDKKIYQVSGGKFSLPDKTDWPDVTNSVTLVQYQAGSAGIELQYCSEVIYYTPTYSYGDYQQSLGRAYRNGQENKVSVYQYKTLGTVEEEVWKALENKEDFDTKLYELTKLGG</sequence>
<name>A0A2J9PPZ0_9LACT</name>
<evidence type="ECO:0000256" key="1">
    <source>
        <dbReference type="ARBA" id="ARBA00022801"/>
    </source>
</evidence>
<dbReference type="PANTHER" id="PTHR45766:SF6">
    <property type="entry name" value="SWI_SNF-RELATED MATRIX-ASSOCIATED ACTIN-DEPENDENT REGULATOR OF CHROMATIN SUBFAMILY A-LIKE PROTEIN 1"/>
    <property type="match status" value="1"/>
</dbReference>
<dbReference type="Proteomes" id="UP000192813">
    <property type="component" value="Unassembled WGS sequence"/>
</dbReference>
<dbReference type="GO" id="GO:0006281">
    <property type="term" value="P:DNA repair"/>
    <property type="evidence" value="ECO:0007669"/>
    <property type="project" value="TreeGrafter"/>
</dbReference>
<protein>
    <submittedName>
        <fullName evidence="3">DNA helicase</fullName>
    </submittedName>
</protein>
<gene>
    <name evidence="3" type="ORF">A6J77_000685</name>
</gene>
<comment type="caution">
    <text evidence="3">The sequence shown here is derived from an EMBL/GenBank/DDBJ whole genome shotgun (WGS) entry which is preliminary data.</text>
</comment>
<dbReference type="AlphaFoldDB" id="A0A2J9PPZ0"/>
<accession>A0A2J9PPZ0</accession>
<dbReference type="Gene3D" id="3.40.50.10810">
    <property type="entry name" value="Tandem AAA-ATPase domain"/>
    <property type="match status" value="1"/>
</dbReference>
<evidence type="ECO:0000313" key="4">
    <source>
        <dbReference type="Proteomes" id="UP000192813"/>
    </source>
</evidence>
<keyword evidence="1" id="KW-0378">Hydrolase</keyword>
<dbReference type="Gene3D" id="3.40.50.300">
    <property type="entry name" value="P-loop containing nucleotide triphosphate hydrolases"/>
    <property type="match status" value="1"/>
</dbReference>
<evidence type="ECO:0000313" key="3">
    <source>
        <dbReference type="EMBL" id="PNL92414.1"/>
    </source>
</evidence>
<dbReference type="EMBL" id="NBTM02000001">
    <property type="protein sequence ID" value="PNL92414.1"/>
    <property type="molecule type" value="Genomic_DNA"/>
</dbReference>
<reference evidence="4" key="1">
    <citation type="submission" date="2017-12" db="EMBL/GenBank/DDBJ databases">
        <title>FDA dAtabase for Regulatory Grade micrObial Sequences (FDA-ARGOS): Supporting development and validation of Infectious Disease Dx tests.</title>
        <authorList>
            <person name="Hoffmann M."/>
            <person name="Allard M."/>
            <person name="Evans P."/>
            <person name="Brown E."/>
            <person name="Tallon L."/>
            <person name="Sadzewicz L."/>
            <person name="Sengamalay N."/>
            <person name="Ott S."/>
            <person name="Godinez A."/>
            <person name="Nagaraj S."/>
            <person name="Vavikolanu K."/>
            <person name="Aluvathingal J."/>
            <person name="Nadendla S."/>
            <person name="Sichtig H."/>
        </authorList>
    </citation>
    <scope>NUCLEOTIDE SEQUENCE [LARGE SCALE GENOMIC DNA]</scope>
    <source>
        <strain evidence="4">FDAARGOS_249</strain>
    </source>
</reference>
<dbReference type="GO" id="GO:0004386">
    <property type="term" value="F:helicase activity"/>
    <property type="evidence" value="ECO:0007669"/>
    <property type="project" value="UniProtKB-KW"/>
</dbReference>
<dbReference type="CDD" id="cd18785">
    <property type="entry name" value="SF2_C"/>
    <property type="match status" value="1"/>
</dbReference>
<dbReference type="InterPro" id="IPR027417">
    <property type="entry name" value="P-loop_NTPase"/>
</dbReference>
<evidence type="ECO:0000259" key="2">
    <source>
        <dbReference type="Pfam" id="PF00271"/>
    </source>
</evidence>
<dbReference type="SUPFAM" id="SSF52540">
    <property type="entry name" value="P-loop containing nucleoside triphosphate hydrolases"/>
    <property type="match status" value="2"/>
</dbReference>
<dbReference type="GO" id="GO:0016787">
    <property type="term" value="F:hydrolase activity"/>
    <property type="evidence" value="ECO:0007669"/>
    <property type="project" value="UniProtKB-KW"/>
</dbReference>
<keyword evidence="3" id="KW-0347">Helicase</keyword>
<keyword evidence="3" id="KW-0547">Nucleotide-binding</keyword>